<accession>A0ABN8F632</accession>
<dbReference type="RefSeq" id="WP_238752249.1">
    <property type="nucleotide sequence ID" value="NZ_CAKLPZ010000005.1"/>
</dbReference>
<evidence type="ECO:0000313" key="2">
    <source>
        <dbReference type="EMBL" id="CAH1002400.1"/>
    </source>
</evidence>
<gene>
    <name evidence="2" type="ORF">LEM8419_03293</name>
</gene>
<dbReference type="InterPro" id="IPR001148">
    <property type="entry name" value="CA_dom"/>
</dbReference>
<name>A0ABN8F632_9BACT</name>
<feature type="domain" description="Alpha-carbonic anhydrase" evidence="1">
    <location>
        <begin position="1"/>
        <end position="69"/>
    </location>
</feature>
<keyword evidence="3" id="KW-1185">Reference proteome</keyword>
<protein>
    <recommendedName>
        <fullName evidence="1">Alpha-carbonic anhydrase domain-containing protein</fullName>
    </recommendedName>
</protein>
<dbReference type="PROSITE" id="PS51144">
    <property type="entry name" value="ALPHA_CA_2"/>
    <property type="match status" value="1"/>
</dbReference>
<evidence type="ECO:0000259" key="1">
    <source>
        <dbReference type="PROSITE" id="PS51144"/>
    </source>
</evidence>
<organism evidence="2 3">
    <name type="scientific">Neolewinella maritima</name>
    <dbReference type="NCBI Taxonomy" id="1383882"/>
    <lineage>
        <taxon>Bacteria</taxon>
        <taxon>Pseudomonadati</taxon>
        <taxon>Bacteroidota</taxon>
        <taxon>Saprospiria</taxon>
        <taxon>Saprospirales</taxon>
        <taxon>Lewinellaceae</taxon>
        <taxon>Neolewinella</taxon>
    </lineage>
</organism>
<sequence>MKITEHTLDGLDQPAKLHLLELLLNDLYRQGIVSNPTLMHIASDVMLLEYQQEDDLLCFNCLDHEYEEE</sequence>
<proteinExistence type="predicted"/>
<comment type="caution">
    <text evidence="2">The sequence shown here is derived from an EMBL/GenBank/DDBJ whole genome shotgun (WGS) entry which is preliminary data.</text>
</comment>
<dbReference type="Proteomes" id="UP000837803">
    <property type="component" value="Unassembled WGS sequence"/>
</dbReference>
<reference evidence="2" key="1">
    <citation type="submission" date="2021-12" db="EMBL/GenBank/DDBJ databases">
        <authorList>
            <person name="Rodrigo-Torres L."/>
            <person name="Arahal R. D."/>
            <person name="Lucena T."/>
        </authorList>
    </citation>
    <scope>NUCLEOTIDE SEQUENCE</scope>
    <source>
        <strain evidence="2">CECT 8419</strain>
    </source>
</reference>
<evidence type="ECO:0000313" key="3">
    <source>
        <dbReference type="Proteomes" id="UP000837803"/>
    </source>
</evidence>
<dbReference type="EMBL" id="CAKLPZ010000005">
    <property type="protein sequence ID" value="CAH1002400.1"/>
    <property type="molecule type" value="Genomic_DNA"/>
</dbReference>